<dbReference type="RefSeq" id="WP_175558777.1">
    <property type="nucleotide sequence ID" value="NZ_FNGE01000004.1"/>
</dbReference>
<evidence type="ECO:0000313" key="2">
    <source>
        <dbReference type="EMBL" id="SDK94521.1"/>
    </source>
</evidence>
<keyword evidence="2" id="KW-0808">Transferase</keyword>
<evidence type="ECO:0000313" key="3">
    <source>
        <dbReference type="Proteomes" id="UP000199555"/>
    </source>
</evidence>
<dbReference type="STRING" id="525640.SAMN04487971_104181"/>
<dbReference type="Pfam" id="PF13439">
    <property type="entry name" value="Glyco_transf_4"/>
    <property type="match status" value="1"/>
</dbReference>
<dbReference type="PANTHER" id="PTHR45947:SF3">
    <property type="entry name" value="SULFOQUINOVOSYL TRANSFERASE SQD2"/>
    <property type="match status" value="1"/>
</dbReference>
<protein>
    <submittedName>
        <fullName evidence="2">Glycosyltransferase involved in cell wall bisynthesis</fullName>
    </submittedName>
</protein>
<dbReference type="Pfam" id="PF13692">
    <property type="entry name" value="Glyco_trans_1_4"/>
    <property type="match status" value="1"/>
</dbReference>
<sequence length="390" mass="41182">MSEARVMHVITGTALGGAEMMLLRYLRALGDARAGHVVVSMMPPGALAAEIAALGVPVRTLNVAGAAGLPAGVMRLARLIREHDPQVLHCWMYHGCLVGTLALLAARRGDIGLLWGMHHSLADPRREKRMTRVVFAALRRLAGRADVITYCSRVARDQHRAQGLSGARDRLIPNAIDCDEFGPDPEARARLAALAGIPPGRLIVGSVGRNHPMKDHAAFARCIAALVRRGLDVHGVVIGEGQPGGPAARQAAAEGIADRLAAIGPRQDIPALVPGFDLYVLSSAWGESMPLAVAEAVASGVPAVVTDVGDSRWLVGEAGAVCPPRDSAAMAEAAARILSLSPSERAELGRRGRDRMIALMSMPHYVELHETAYRDALVRRAAPSQQGAVA</sequence>
<dbReference type="EMBL" id="FNGE01000004">
    <property type="protein sequence ID" value="SDK94521.1"/>
    <property type="molecule type" value="Genomic_DNA"/>
</dbReference>
<feature type="domain" description="Glycosyltransferase subfamily 4-like N-terminal" evidence="1">
    <location>
        <begin position="16"/>
        <end position="179"/>
    </location>
</feature>
<dbReference type="SUPFAM" id="SSF53756">
    <property type="entry name" value="UDP-Glycosyltransferase/glycogen phosphorylase"/>
    <property type="match status" value="1"/>
</dbReference>
<dbReference type="InterPro" id="IPR050194">
    <property type="entry name" value="Glycosyltransferase_grp1"/>
</dbReference>
<keyword evidence="3" id="KW-1185">Reference proteome</keyword>
<organism evidence="2 3">
    <name type="scientific">Paracoccus chinensis</name>
    <dbReference type="NCBI Taxonomy" id="525640"/>
    <lineage>
        <taxon>Bacteria</taxon>
        <taxon>Pseudomonadati</taxon>
        <taxon>Pseudomonadota</taxon>
        <taxon>Alphaproteobacteria</taxon>
        <taxon>Rhodobacterales</taxon>
        <taxon>Paracoccaceae</taxon>
        <taxon>Paracoccus</taxon>
    </lineage>
</organism>
<reference evidence="3" key="1">
    <citation type="submission" date="2016-10" db="EMBL/GenBank/DDBJ databases">
        <authorList>
            <person name="Varghese N."/>
            <person name="Submissions S."/>
        </authorList>
    </citation>
    <scope>NUCLEOTIDE SEQUENCE [LARGE SCALE GENOMIC DNA]</scope>
    <source>
        <strain evidence="3">CGMCC 1.7655</strain>
    </source>
</reference>
<dbReference type="AlphaFoldDB" id="A0A1G9G1H9"/>
<name>A0A1G9G1H9_9RHOB</name>
<accession>A0A1G9G1H9</accession>
<dbReference type="InterPro" id="IPR028098">
    <property type="entry name" value="Glyco_trans_4-like_N"/>
</dbReference>
<dbReference type="Proteomes" id="UP000199555">
    <property type="component" value="Unassembled WGS sequence"/>
</dbReference>
<dbReference type="Gene3D" id="3.40.50.2000">
    <property type="entry name" value="Glycogen Phosphorylase B"/>
    <property type="match status" value="2"/>
</dbReference>
<gene>
    <name evidence="2" type="ORF">SAMN04487971_104181</name>
</gene>
<dbReference type="PANTHER" id="PTHR45947">
    <property type="entry name" value="SULFOQUINOVOSYL TRANSFERASE SQD2"/>
    <property type="match status" value="1"/>
</dbReference>
<evidence type="ECO:0000259" key="1">
    <source>
        <dbReference type="Pfam" id="PF13439"/>
    </source>
</evidence>
<dbReference type="GO" id="GO:0016758">
    <property type="term" value="F:hexosyltransferase activity"/>
    <property type="evidence" value="ECO:0007669"/>
    <property type="project" value="TreeGrafter"/>
</dbReference>
<proteinExistence type="predicted"/>